<dbReference type="AlphaFoldDB" id="A0A917BPG6"/>
<dbReference type="GO" id="GO:0009103">
    <property type="term" value="P:lipopolysaccharide biosynthetic process"/>
    <property type="evidence" value="ECO:0007669"/>
    <property type="project" value="TreeGrafter"/>
</dbReference>
<dbReference type="Proteomes" id="UP000605670">
    <property type="component" value="Unassembled WGS sequence"/>
</dbReference>
<dbReference type="Pfam" id="PF13692">
    <property type="entry name" value="Glyco_trans_1_4"/>
    <property type="match status" value="1"/>
</dbReference>
<evidence type="ECO:0000256" key="1">
    <source>
        <dbReference type="ARBA" id="ARBA00022679"/>
    </source>
</evidence>
<evidence type="ECO:0000313" key="3">
    <source>
        <dbReference type="Proteomes" id="UP000605670"/>
    </source>
</evidence>
<protein>
    <submittedName>
        <fullName evidence="2">Uncharacterized protein</fullName>
    </submittedName>
</protein>
<dbReference type="Gene3D" id="3.40.50.2000">
    <property type="entry name" value="Glycogen Phosphorylase B"/>
    <property type="match status" value="2"/>
</dbReference>
<dbReference type="PANTHER" id="PTHR46401:SF2">
    <property type="entry name" value="GLYCOSYLTRANSFERASE WBBK-RELATED"/>
    <property type="match status" value="1"/>
</dbReference>
<reference evidence="2" key="2">
    <citation type="submission" date="2020-09" db="EMBL/GenBank/DDBJ databases">
        <authorList>
            <person name="Sun Q."/>
            <person name="Zhou Y."/>
        </authorList>
    </citation>
    <scope>NUCLEOTIDE SEQUENCE</scope>
    <source>
        <strain evidence="2">CGMCC 1.12160</strain>
    </source>
</reference>
<dbReference type="GO" id="GO:0016757">
    <property type="term" value="F:glycosyltransferase activity"/>
    <property type="evidence" value="ECO:0007669"/>
    <property type="project" value="TreeGrafter"/>
</dbReference>
<proteinExistence type="predicted"/>
<name>A0A917BPG6_9MICO</name>
<dbReference type="EMBL" id="BMEM01000003">
    <property type="protein sequence ID" value="GGF52787.1"/>
    <property type="molecule type" value="Genomic_DNA"/>
</dbReference>
<accession>A0A917BPG6</accession>
<keyword evidence="1" id="KW-0808">Transferase</keyword>
<dbReference type="PANTHER" id="PTHR46401">
    <property type="entry name" value="GLYCOSYLTRANSFERASE WBBK-RELATED"/>
    <property type="match status" value="1"/>
</dbReference>
<dbReference type="RefSeq" id="WP_188430494.1">
    <property type="nucleotide sequence ID" value="NZ_BAABKH010000003.1"/>
</dbReference>
<comment type="caution">
    <text evidence="2">The sequence shown here is derived from an EMBL/GenBank/DDBJ whole genome shotgun (WGS) entry which is preliminary data.</text>
</comment>
<keyword evidence="3" id="KW-1185">Reference proteome</keyword>
<dbReference type="SUPFAM" id="SSF53756">
    <property type="entry name" value="UDP-Glycosyltransferase/glycogen phosphorylase"/>
    <property type="match status" value="1"/>
</dbReference>
<gene>
    <name evidence="2" type="ORF">GCM10011366_20730</name>
</gene>
<reference evidence="2" key="1">
    <citation type="journal article" date="2014" name="Int. J. Syst. Evol. Microbiol.">
        <title>Complete genome sequence of Corynebacterium casei LMG S-19264T (=DSM 44701T), isolated from a smear-ripened cheese.</title>
        <authorList>
            <consortium name="US DOE Joint Genome Institute (JGI-PGF)"/>
            <person name="Walter F."/>
            <person name="Albersmeier A."/>
            <person name="Kalinowski J."/>
            <person name="Ruckert C."/>
        </authorList>
    </citation>
    <scope>NUCLEOTIDE SEQUENCE</scope>
    <source>
        <strain evidence="2">CGMCC 1.12160</strain>
    </source>
</reference>
<sequence>MSRALVVTVVHHPDDARIRHRQIPALLDQGWQVTYAAPWTGYGLDPASGHVEGLRTLDVRRSLGRDRLGAQASARALLREHGPDHDVVLLHDPELVPTTLGLTLPPVVWDVHEDTAAAIAVRPWVPDALRPLLSSAMSAVERLAERRMPLLLADARYAERFRLPHPVVPNTTLVPAAPRPAGTVGEDGVQRVVYLGSVTMERGAAELVEIGRRLTAATDGGARLEVLGTAHGEAKPLLRAAQDQGALVWHGFVPNPEALARVEGALAGLSPLHEEQNFLPSMPTKVVEYLAHAVPVISTPLPVAADVVERSGGGVLVPYRDVDQTVAQLLRWYADPAEAAELGRRGHAFARAELDWRVHADAFVEVMEGFAAS</sequence>
<evidence type="ECO:0000313" key="2">
    <source>
        <dbReference type="EMBL" id="GGF52787.1"/>
    </source>
</evidence>
<organism evidence="2 3">
    <name type="scientific">Ornithinimicrobium tianjinense</name>
    <dbReference type="NCBI Taxonomy" id="1195761"/>
    <lineage>
        <taxon>Bacteria</taxon>
        <taxon>Bacillati</taxon>
        <taxon>Actinomycetota</taxon>
        <taxon>Actinomycetes</taxon>
        <taxon>Micrococcales</taxon>
        <taxon>Ornithinimicrobiaceae</taxon>
        <taxon>Ornithinimicrobium</taxon>
    </lineage>
</organism>